<dbReference type="EMBL" id="JASCZI010121909">
    <property type="protein sequence ID" value="MED6163281.1"/>
    <property type="molecule type" value="Genomic_DNA"/>
</dbReference>
<keyword evidence="1" id="KW-0175">Coiled coil</keyword>
<protein>
    <submittedName>
        <fullName evidence="3">Uncharacterized protein</fullName>
    </submittedName>
</protein>
<feature type="coiled-coil region" evidence="1">
    <location>
        <begin position="39"/>
        <end position="73"/>
    </location>
</feature>
<evidence type="ECO:0000313" key="3">
    <source>
        <dbReference type="EMBL" id="MED6163281.1"/>
    </source>
</evidence>
<evidence type="ECO:0000256" key="2">
    <source>
        <dbReference type="SAM" id="MobiDB-lite"/>
    </source>
</evidence>
<evidence type="ECO:0000313" key="4">
    <source>
        <dbReference type="Proteomes" id="UP001341840"/>
    </source>
</evidence>
<proteinExistence type="predicted"/>
<keyword evidence="4" id="KW-1185">Reference proteome</keyword>
<gene>
    <name evidence="3" type="ORF">PIB30_078356</name>
</gene>
<accession>A0ABU6UQA6</accession>
<name>A0ABU6UQA6_9FABA</name>
<evidence type="ECO:0000256" key="1">
    <source>
        <dbReference type="SAM" id="Coils"/>
    </source>
</evidence>
<feature type="compositionally biased region" description="Basic and acidic residues" evidence="2">
    <location>
        <begin position="9"/>
        <end position="18"/>
    </location>
</feature>
<comment type="caution">
    <text evidence="3">The sequence shown here is derived from an EMBL/GenBank/DDBJ whole genome shotgun (WGS) entry which is preliminary data.</text>
</comment>
<organism evidence="3 4">
    <name type="scientific">Stylosanthes scabra</name>
    <dbReference type="NCBI Taxonomy" id="79078"/>
    <lineage>
        <taxon>Eukaryota</taxon>
        <taxon>Viridiplantae</taxon>
        <taxon>Streptophyta</taxon>
        <taxon>Embryophyta</taxon>
        <taxon>Tracheophyta</taxon>
        <taxon>Spermatophyta</taxon>
        <taxon>Magnoliopsida</taxon>
        <taxon>eudicotyledons</taxon>
        <taxon>Gunneridae</taxon>
        <taxon>Pentapetalae</taxon>
        <taxon>rosids</taxon>
        <taxon>fabids</taxon>
        <taxon>Fabales</taxon>
        <taxon>Fabaceae</taxon>
        <taxon>Papilionoideae</taxon>
        <taxon>50 kb inversion clade</taxon>
        <taxon>dalbergioids sensu lato</taxon>
        <taxon>Dalbergieae</taxon>
        <taxon>Pterocarpus clade</taxon>
        <taxon>Stylosanthes</taxon>
    </lineage>
</organism>
<feature type="region of interest" description="Disordered" evidence="2">
    <location>
        <begin position="1"/>
        <end position="37"/>
    </location>
</feature>
<dbReference type="Proteomes" id="UP001341840">
    <property type="component" value="Unassembled WGS sequence"/>
</dbReference>
<reference evidence="3 4" key="1">
    <citation type="journal article" date="2023" name="Plants (Basel)">
        <title>Bridging the Gap: Combining Genomics and Transcriptomics Approaches to Understand Stylosanthes scabra, an Orphan Legume from the Brazilian Caatinga.</title>
        <authorList>
            <person name="Ferreira-Neto J.R.C."/>
            <person name="da Silva M.D."/>
            <person name="Binneck E."/>
            <person name="de Melo N.F."/>
            <person name="da Silva R.H."/>
            <person name="de Melo A.L.T.M."/>
            <person name="Pandolfi V."/>
            <person name="Bustamante F.O."/>
            <person name="Brasileiro-Vidal A.C."/>
            <person name="Benko-Iseppon A.M."/>
        </authorList>
    </citation>
    <scope>NUCLEOTIDE SEQUENCE [LARGE SCALE GENOMIC DNA]</scope>
    <source>
        <tissue evidence="3">Leaves</tissue>
    </source>
</reference>
<sequence length="97" mass="10942">MASSGSAMEHVETQRGRDVIPAQWGSKKVRSSSEPRGELDALKESMLQIEEKLENALKLFKEAQVRFEEARSQPTIVRETTKIDLPKAKEFKGVRDA</sequence>